<accession>A0A5B7KCN6</accession>
<sequence length="73" mass="8169">MLQEYLGGKDKNKSLNMWQYGKACVAVWAKFSISFVSHQCTVQSLCPSTSIQKHRALSPRLFSKDTETGKADS</sequence>
<gene>
    <name evidence="1" type="ORF">E2C01_100292</name>
</gene>
<evidence type="ECO:0000313" key="1">
    <source>
        <dbReference type="EMBL" id="MPD04596.1"/>
    </source>
</evidence>
<keyword evidence="2" id="KW-1185">Reference proteome</keyword>
<dbReference type="EMBL" id="VSRR010141808">
    <property type="protein sequence ID" value="MPD04596.1"/>
    <property type="molecule type" value="Genomic_DNA"/>
</dbReference>
<proteinExistence type="predicted"/>
<comment type="caution">
    <text evidence="1">The sequence shown here is derived from an EMBL/GenBank/DDBJ whole genome shotgun (WGS) entry which is preliminary data.</text>
</comment>
<evidence type="ECO:0000313" key="2">
    <source>
        <dbReference type="Proteomes" id="UP000324222"/>
    </source>
</evidence>
<organism evidence="1 2">
    <name type="scientific">Portunus trituberculatus</name>
    <name type="common">Swimming crab</name>
    <name type="synonym">Neptunus trituberculatus</name>
    <dbReference type="NCBI Taxonomy" id="210409"/>
    <lineage>
        <taxon>Eukaryota</taxon>
        <taxon>Metazoa</taxon>
        <taxon>Ecdysozoa</taxon>
        <taxon>Arthropoda</taxon>
        <taxon>Crustacea</taxon>
        <taxon>Multicrustacea</taxon>
        <taxon>Malacostraca</taxon>
        <taxon>Eumalacostraca</taxon>
        <taxon>Eucarida</taxon>
        <taxon>Decapoda</taxon>
        <taxon>Pleocyemata</taxon>
        <taxon>Brachyura</taxon>
        <taxon>Eubrachyura</taxon>
        <taxon>Portunoidea</taxon>
        <taxon>Portunidae</taxon>
        <taxon>Portuninae</taxon>
        <taxon>Portunus</taxon>
    </lineage>
</organism>
<dbReference type="Proteomes" id="UP000324222">
    <property type="component" value="Unassembled WGS sequence"/>
</dbReference>
<name>A0A5B7KCN6_PORTR</name>
<reference evidence="1 2" key="1">
    <citation type="submission" date="2019-05" db="EMBL/GenBank/DDBJ databases">
        <title>Another draft genome of Portunus trituberculatus and its Hox gene families provides insights of decapod evolution.</title>
        <authorList>
            <person name="Jeong J.-H."/>
            <person name="Song I."/>
            <person name="Kim S."/>
            <person name="Choi T."/>
            <person name="Kim D."/>
            <person name="Ryu S."/>
            <person name="Kim W."/>
        </authorList>
    </citation>
    <scope>NUCLEOTIDE SEQUENCE [LARGE SCALE GENOMIC DNA]</scope>
    <source>
        <tissue evidence="1">Muscle</tissue>
    </source>
</reference>
<protein>
    <submittedName>
        <fullName evidence="1">Uncharacterized protein</fullName>
    </submittedName>
</protein>
<dbReference type="AlphaFoldDB" id="A0A5B7KCN6"/>